<evidence type="ECO:0000256" key="1">
    <source>
        <dbReference type="ARBA" id="ARBA00022475"/>
    </source>
</evidence>
<feature type="transmembrane region" description="Helical" evidence="5">
    <location>
        <begin position="153"/>
        <end position="172"/>
    </location>
</feature>
<comment type="caution">
    <text evidence="5">Lacks conserved residue(s) required for the propagation of feature annotation.</text>
</comment>
<dbReference type="NCBIfam" id="TIGR00997">
    <property type="entry name" value="ispZ"/>
    <property type="match status" value="1"/>
</dbReference>
<evidence type="ECO:0000256" key="3">
    <source>
        <dbReference type="ARBA" id="ARBA00022989"/>
    </source>
</evidence>
<dbReference type="AlphaFoldDB" id="A0A261TYM6"/>
<evidence type="ECO:0000256" key="5">
    <source>
        <dbReference type="HAMAP-Rule" id="MF_00189"/>
    </source>
</evidence>
<evidence type="ECO:0000256" key="4">
    <source>
        <dbReference type="ARBA" id="ARBA00023136"/>
    </source>
</evidence>
<comment type="function">
    <text evidence="5">Plays a role in cell envelope biogenesis, maintenance of cell envelope integrity and membrane homeostasis.</text>
</comment>
<dbReference type="PANTHER" id="PTHR36917">
    <property type="entry name" value="INTRACELLULAR SEPTATION PROTEIN A-RELATED"/>
    <property type="match status" value="1"/>
</dbReference>
<dbReference type="PANTHER" id="PTHR36917:SF1">
    <property type="entry name" value="INNER MEMBRANE-SPANNING PROTEIN YCIB"/>
    <property type="match status" value="1"/>
</dbReference>
<comment type="similarity">
    <text evidence="5">Belongs to the YciB family.</text>
</comment>
<keyword evidence="7" id="KW-1185">Reference proteome</keyword>
<comment type="caution">
    <text evidence="6">The sequence shown here is derived from an EMBL/GenBank/DDBJ whole genome shotgun (WGS) entry which is preliminary data.</text>
</comment>
<gene>
    <name evidence="5" type="primary">yciB</name>
    <name evidence="6" type="ORF">CAL25_04520</name>
</gene>
<dbReference type="OrthoDB" id="9788219at2"/>
<reference evidence="6 7" key="1">
    <citation type="submission" date="2017-05" db="EMBL/GenBank/DDBJ databases">
        <title>Complete and WGS of Bordetella genogroups.</title>
        <authorList>
            <person name="Spilker T."/>
            <person name="LiPuma J."/>
        </authorList>
    </citation>
    <scope>NUCLEOTIDE SEQUENCE [LARGE SCALE GENOMIC DNA]</scope>
    <source>
        <strain evidence="6 7">AU10456</strain>
    </source>
</reference>
<dbReference type="Proteomes" id="UP000216913">
    <property type="component" value="Unassembled WGS sequence"/>
</dbReference>
<protein>
    <recommendedName>
        <fullName evidence="5">Inner membrane-spanning protein YciB</fullName>
    </recommendedName>
</protein>
<dbReference type="RefSeq" id="WP_094798769.1">
    <property type="nucleotide sequence ID" value="NZ_NEVN01000003.1"/>
</dbReference>
<feature type="transmembrane region" description="Helical" evidence="5">
    <location>
        <begin position="81"/>
        <end position="97"/>
    </location>
</feature>
<comment type="subcellular location">
    <subcellularLocation>
        <location evidence="5">Cell inner membrane</location>
        <topology evidence="5">Multi-pass membrane protein</topology>
    </subcellularLocation>
</comment>
<sequence>MKKFLFDLFPLLLFFIAYRYADIYFATKVAIAASVLQIAWLKIRGKPIDAMNWVSLIVIAVFGGLTIYLHSDTFIKWKPTVLYWLFGGALLFSRYVLKRNLLEKFMGKQITLKSAHVWDKLNLMWAAFFAVAGALNLYVAFSGAFTEEQWVSFKAFGLLIMTLLFVVGQSFWLGRHLVEPAETAGQTPAIDNDKPR</sequence>
<keyword evidence="5" id="KW-0997">Cell inner membrane</keyword>
<dbReference type="HAMAP" id="MF_00189">
    <property type="entry name" value="YciB"/>
    <property type="match status" value="1"/>
</dbReference>
<dbReference type="NCBIfam" id="NF001325">
    <property type="entry name" value="PRK00259.1-3"/>
    <property type="match status" value="1"/>
</dbReference>
<dbReference type="GO" id="GO:0005886">
    <property type="term" value="C:plasma membrane"/>
    <property type="evidence" value="ECO:0007669"/>
    <property type="project" value="UniProtKB-SubCell"/>
</dbReference>
<keyword evidence="4 5" id="KW-0472">Membrane</keyword>
<dbReference type="EMBL" id="NEVP01000002">
    <property type="protein sequence ID" value="OZI54495.1"/>
    <property type="molecule type" value="Genomic_DNA"/>
</dbReference>
<name>A0A261TYM6_9BORD</name>
<evidence type="ECO:0000313" key="6">
    <source>
        <dbReference type="EMBL" id="OZI54495.1"/>
    </source>
</evidence>
<organism evidence="6 7">
    <name type="scientific">Bordetella genomosp. 5</name>
    <dbReference type="NCBI Taxonomy" id="1395608"/>
    <lineage>
        <taxon>Bacteria</taxon>
        <taxon>Pseudomonadati</taxon>
        <taxon>Pseudomonadota</taxon>
        <taxon>Betaproteobacteria</taxon>
        <taxon>Burkholderiales</taxon>
        <taxon>Alcaligenaceae</taxon>
        <taxon>Bordetella</taxon>
    </lineage>
</organism>
<dbReference type="InterPro" id="IPR006008">
    <property type="entry name" value="YciB"/>
</dbReference>
<keyword evidence="2 5" id="KW-0812">Transmembrane</keyword>
<feature type="transmembrane region" description="Helical" evidence="5">
    <location>
        <begin position="123"/>
        <end position="141"/>
    </location>
</feature>
<proteinExistence type="inferred from homology"/>
<keyword evidence="3 5" id="KW-1133">Transmembrane helix</keyword>
<dbReference type="Pfam" id="PF04279">
    <property type="entry name" value="IspA"/>
    <property type="match status" value="1"/>
</dbReference>
<keyword evidence="1 5" id="KW-1003">Cell membrane</keyword>
<evidence type="ECO:0000256" key="2">
    <source>
        <dbReference type="ARBA" id="ARBA00022692"/>
    </source>
</evidence>
<accession>A0A261TYM6</accession>
<feature type="transmembrane region" description="Helical" evidence="5">
    <location>
        <begin position="50"/>
        <end position="69"/>
    </location>
</feature>
<evidence type="ECO:0000313" key="7">
    <source>
        <dbReference type="Proteomes" id="UP000216913"/>
    </source>
</evidence>